<dbReference type="Pfam" id="PF07963">
    <property type="entry name" value="N_methyl"/>
    <property type="match status" value="1"/>
</dbReference>
<reference evidence="2 3" key="1">
    <citation type="submission" date="2016-08" db="EMBL/GenBank/DDBJ databases">
        <authorList>
            <person name="Seilhamer J.J."/>
        </authorList>
    </citation>
    <scope>NUCLEOTIDE SEQUENCE [LARGE SCALE GENOMIC DNA]</scope>
    <source>
        <strain evidence="2 3">KCTC 42603</strain>
    </source>
</reference>
<dbReference type="Proteomes" id="UP000175691">
    <property type="component" value="Unassembled WGS sequence"/>
</dbReference>
<dbReference type="InterPro" id="IPR045584">
    <property type="entry name" value="Pilin-like"/>
</dbReference>
<keyword evidence="1" id="KW-0812">Transmembrane</keyword>
<dbReference type="PROSITE" id="PS00409">
    <property type="entry name" value="PROKAR_NTER_METHYL"/>
    <property type="match status" value="1"/>
</dbReference>
<dbReference type="NCBIfam" id="TIGR02532">
    <property type="entry name" value="IV_pilin_GFxxxE"/>
    <property type="match status" value="1"/>
</dbReference>
<organism evidence="2 3">
    <name type="scientific">Alteromonas confluentis</name>
    <dbReference type="NCBI Taxonomy" id="1656094"/>
    <lineage>
        <taxon>Bacteria</taxon>
        <taxon>Pseudomonadati</taxon>
        <taxon>Pseudomonadota</taxon>
        <taxon>Gammaproteobacteria</taxon>
        <taxon>Alteromonadales</taxon>
        <taxon>Alteromonadaceae</taxon>
        <taxon>Alteromonas/Salinimonas group</taxon>
        <taxon>Alteromonas</taxon>
    </lineage>
</organism>
<comment type="caution">
    <text evidence="2">The sequence shown here is derived from an EMBL/GenBank/DDBJ whole genome shotgun (WGS) entry which is preliminary data.</text>
</comment>
<feature type="transmembrane region" description="Helical" evidence="1">
    <location>
        <begin position="6"/>
        <end position="27"/>
    </location>
</feature>
<name>A0A1E7ZG76_9ALTE</name>
<keyword evidence="1" id="KW-0472">Membrane</keyword>
<dbReference type="AlphaFoldDB" id="A0A1E7ZG76"/>
<evidence type="ECO:0000313" key="3">
    <source>
        <dbReference type="Proteomes" id="UP000175691"/>
    </source>
</evidence>
<proteinExistence type="predicted"/>
<keyword evidence="3" id="KW-1185">Reference proteome</keyword>
<protein>
    <recommendedName>
        <fullName evidence="4">Prepilin-type N-terminal cleavage/methylation domain-containing protein</fullName>
    </recommendedName>
</protein>
<evidence type="ECO:0008006" key="4">
    <source>
        <dbReference type="Google" id="ProtNLM"/>
    </source>
</evidence>
<dbReference type="SUPFAM" id="SSF54523">
    <property type="entry name" value="Pili subunits"/>
    <property type="match status" value="1"/>
</dbReference>
<keyword evidence="1" id="KW-1133">Transmembrane helix</keyword>
<evidence type="ECO:0000313" key="2">
    <source>
        <dbReference type="EMBL" id="OFC72523.1"/>
    </source>
</evidence>
<gene>
    <name evidence="2" type="ORF">BFC18_02935</name>
</gene>
<dbReference type="EMBL" id="MDHN01000004">
    <property type="protein sequence ID" value="OFC72523.1"/>
    <property type="molecule type" value="Genomic_DNA"/>
</dbReference>
<dbReference type="Gene3D" id="3.30.700.10">
    <property type="entry name" value="Glycoprotein, Type 4 Pilin"/>
    <property type="match status" value="1"/>
</dbReference>
<evidence type="ECO:0000256" key="1">
    <source>
        <dbReference type="SAM" id="Phobius"/>
    </source>
</evidence>
<dbReference type="InterPro" id="IPR012902">
    <property type="entry name" value="N_methyl_site"/>
</dbReference>
<dbReference type="RefSeq" id="WP_070123437.1">
    <property type="nucleotide sequence ID" value="NZ_MDHN01000004.1"/>
</dbReference>
<sequence>MTKQSGFTLIELILVIILLGVLSVTALPRFVDLSSEANAAVLKTMAGTLRSTANIAHTKAIIARRNGGFTNGFDFDGVYFDKGYPLGTSFGDSDGVPEILELVEYGSNDFTIAENFNGQSISGELTREMYITTRNRMASGAGHTQIAASGCYVSYETYVDAYKAPEIIVDLSGC</sequence>
<accession>A0A1E7ZG76</accession>
<dbReference type="STRING" id="1656094.BFC18_02935"/>